<dbReference type="EMBL" id="BSKO01000001">
    <property type="protein sequence ID" value="GLO64534.1"/>
    <property type="molecule type" value="Genomic_DNA"/>
</dbReference>
<evidence type="ECO:0000313" key="1">
    <source>
        <dbReference type="EMBL" id="GLO64534.1"/>
    </source>
</evidence>
<proteinExistence type="predicted"/>
<name>A0ABQ5TG94_9BACI</name>
<sequence length="71" mass="7653">MNKEVVGKCKICGGNVYCSGGFLEGVLQDNNTLLCLSCSGRVKEGETGKNLFTRINFIIYIIGIKSECCAV</sequence>
<dbReference type="RefSeq" id="WP_077596760.1">
    <property type="nucleotide sequence ID" value="NZ_BSKO01000001.1"/>
</dbReference>
<keyword evidence="2" id="KW-1185">Reference proteome</keyword>
<dbReference type="Proteomes" id="UP001275436">
    <property type="component" value="Unassembled WGS sequence"/>
</dbReference>
<reference evidence="1 2" key="1">
    <citation type="submission" date="2023-02" db="EMBL/GenBank/DDBJ databases">
        <title>Oceanobacillus kimchii IFOP_LL358 isolated form Alexandrium catenella lab strain.</title>
        <authorList>
            <person name="Gajardo G."/>
            <person name="Ueki S."/>
            <person name="Maruyama F."/>
        </authorList>
    </citation>
    <scope>NUCLEOTIDE SEQUENCE [LARGE SCALE GENOMIC DNA]</scope>
    <source>
        <strain evidence="1 2">IFOP_LL358</strain>
    </source>
</reference>
<comment type="caution">
    <text evidence="1">The sequence shown here is derived from an EMBL/GenBank/DDBJ whole genome shotgun (WGS) entry which is preliminary data.</text>
</comment>
<protein>
    <submittedName>
        <fullName evidence="1">Uncharacterized protein</fullName>
    </submittedName>
</protein>
<accession>A0ABQ5TG94</accession>
<evidence type="ECO:0000313" key="2">
    <source>
        <dbReference type="Proteomes" id="UP001275436"/>
    </source>
</evidence>
<gene>
    <name evidence="1" type="ORF">MACH08_03180</name>
</gene>
<organism evidence="1 2">
    <name type="scientific">Oceanobacillus kimchii</name>
    <dbReference type="NCBI Taxonomy" id="746691"/>
    <lineage>
        <taxon>Bacteria</taxon>
        <taxon>Bacillati</taxon>
        <taxon>Bacillota</taxon>
        <taxon>Bacilli</taxon>
        <taxon>Bacillales</taxon>
        <taxon>Bacillaceae</taxon>
        <taxon>Oceanobacillus</taxon>
    </lineage>
</organism>